<dbReference type="EMBL" id="REFR01000012">
    <property type="protein sequence ID" value="RMB04761.1"/>
    <property type="molecule type" value="Genomic_DNA"/>
</dbReference>
<dbReference type="Pfam" id="PF02515">
    <property type="entry name" value="CoA_transf_3"/>
    <property type="match status" value="1"/>
</dbReference>
<dbReference type="InParanoid" id="A0A3M0C4I3"/>
<name>A0A3M0C4I3_9PROT</name>
<dbReference type="Proteomes" id="UP000271227">
    <property type="component" value="Unassembled WGS sequence"/>
</dbReference>
<sequence length="392" mass="44574">MPATTILSDITITDMTSFVFGPYCTQTLADMGANVIKVETEKGDIMRIAGKPANTRKMGPHHMTFSRGKRSVVFDLKEDWGKEAIRRLIKNSDIFIHNALPAGMKRKGLGFEDVRSIKKDIVYVECVGFGTDGPYAGRPAFDDIIQGYSGMASLLPRLDGNERPRFLPMLLADKVSGLHAVHATLAALRQRDKTGEAQHVEVPMLECSTSFLLQDHFDEAVFDPPTGSFGFTRSFDTTLQPMKTKDGWMMIAPYTDDRWIKTFQVLGAPHELEDEQLNDRKKRYYNKEYMHERVQIYLEKETTDHWLKAFDAAKIPVGRINDLEALRRDPHLVATKFFQRREHPTEGAFWEMQPPVRFHNSEEKEINPAPLLGQHTAEVLDELGLDPPPQKD</sequence>
<dbReference type="InterPro" id="IPR044855">
    <property type="entry name" value="CoA-Trfase_III_dom3_sf"/>
</dbReference>
<dbReference type="InterPro" id="IPR003673">
    <property type="entry name" value="CoA-Trfase_fam_III"/>
</dbReference>
<protein>
    <submittedName>
        <fullName evidence="2">Crotonobetainyl-CoA:carnitine CoA-transferase CaiB-like acyl-CoA transferase</fullName>
    </submittedName>
</protein>
<dbReference type="PANTHER" id="PTHR48207">
    <property type="entry name" value="SUCCINATE--HYDROXYMETHYLGLUTARATE COA-TRANSFERASE"/>
    <property type="match status" value="1"/>
</dbReference>
<evidence type="ECO:0000313" key="3">
    <source>
        <dbReference type="Proteomes" id="UP000271227"/>
    </source>
</evidence>
<accession>A0A3M0C4I3</accession>
<dbReference type="AlphaFoldDB" id="A0A3M0C4I3"/>
<keyword evidence="1 2" id="KW-0808">Transferase</keyword>
<dbReference type="Gene3D" id="3.30.1540.10">
    <property type="entry name" value="formyl-coa transferase, domain 3"/>
    <property type="match status" value="1"/>
</dbReference>
<dbReference type="InterPro" id="IPR023606">
    <property type="entry name" value="CoA-Trfase_III_dom_1_sf"/>
</dbReference>
<evidence type="ECO:0000256" key="1">
    <source>
        <dbReference type="ARBA" id="ARBA00022679"/>
    </source>
</evidence>
<dbReference type="InterPro" id="IPR050483">
    <property type="entry name" value="CoA-transferase_III_domain"/>
</dbReference>
<reference evidence="2 3" key="1">
    <citation type="submission" date="2018-10" db="EMBL/GenBank/DDBJ databases">
        <title>Genomic Encyclopedia of Archaeal and Bacterial Type Strains, Phase II (KMG-II): from individual species to whole genera.</title>
        <authorList>
            <person name="Goeker M."/>
        </authorList>
    </citation>
    <scope>NUCLEOTIDE SEQUENCE [LARGE SCALE GENOMIC DNA]</scope>
    <source>
        <strain evidence="2 3">DSM 25217</strain>
    </source>
</reference>
<dbReference type="Gene3D" id="3.40.50.10540">
    <property type="entry name" value="Crotonobetainyl-coa:carnitine coa-transferase, domain 1"/>
    <property type="match status" value="1"/>
</dbReference>
<keyword evidence="3" id="KW-1185">Reference proteome</keyword>
<comment type="caution">
    <text evidence="2">The sequence shown here is derived from an EMBL/GenBank/DDBJ whole genome shotgun (WGS) entry which is preliminary data.</text>
</comment>
<gene>
    <name evidence="2" type="ORF">BXY39_2325</name>
</gene>
<dbReference type="GO" id="GO:0008410">
    <property type="term" value="F:CoA-transferase activity"/>
    <property type="evidence" value="ECO:0007669"/>
    <property type="project" value="TreeGrafter"/>
</dbReference>
<dbReference type="RefSeq" id="WP_121939032.1">
    <property type="nucleotide sequence ID" value="NZ_REFR01000012.1"/>
</dbReference>
<proteinExistence type="predicted"/>
<dbReference type="SUPFAM" id="SSF89796">
    <property type="entry name" value="CoA-transferase family III (CaiB/BaiF)"/>
    <property type="match status" value="1"/>
</dbReference>
<evidence type="ECO:0000313" key="2">
    <source>
        <dbReference type="EMBL" id="RMB04761.1"/>
    </source>
</evidence>
<dbReference type="PANTHER" id="PTHR48207:SF4">
    <property type="entry name" value="BLL6097 PROTEIN"/>
    <property type="match status" value="1"/>
</dbReference>
<dbReference type="OrthoDB" id="9806585at2"/>
<organism evidence="2 3">
    <name type="scientific">Eilatimonas milleporae</name>
    <dbReference type="NCBI Taxonomy" id="911205"/>
    <lineage>
        <taxon>Bacteria</taxon>
        <taxon>Pseudomonadati</taxon>
        <taxon>Pseudomonadota</taxon>
        <taxon>Alphaproteobacteria</taxon>
        <taxon>Kordiimonadales</taxon>
        <taxon>Kordiimonadaceae</taxon>
        <taxon>Eilatimonas</taxon>
    </lineage>
</organism>